<evidence type="ECO:0000313" key="3">
    <source>
        <dbReference type="WBParaSite" id="PTRK_0001474200.1"/>
    </source>
</evidence>
<feature type="region of interest" description="Disordered" evidence="1">
    <location>
        <begin position="1"/>
        <end position="22"/>
    </location>
</feature>
<feature type="region of interest" description="Disordered" evidence="1">
    <location>
        <begin position="612"/>
        <end position="710"/>
    </location>
</feature>
<feature type="compositionally biased region" description="Low complexity" evidence="1">
    <location>
        <begin position="153"/>
        <end position="164"/>
    </location>
</feature>
<name>A0A0N5A080_PARTI</name>
<feature type="compositionally biased region" description="Basic residues" evidence="1">
    <location>
        <begin position="527"/>
        <end position="540"/>
    </location>
</feature>
<evidence type="ECO:0000313" key="2">
    <source>
        <dbReference type="Proteomes" id="UP000038045"/>
    </source>
</evidence>
<feature type="compositionally biased region" description="Basic and acidic residues" evidence="1">
    <location>
        <begin position="613"/>
        <end position="633"/>
    </location>
</feature>
<feature type="region of interest" description="Disordered" evidence="1">
    <location>
        <begin position="274"/>
        <end position="324"/>
    </location>
</feature>
<feature type="compositionally biased region" description="Basic and acidic residues" evidence="1">
    <location>
        <begin position="693"/>
        <end position="703"/>
    </location>
</feature>
<feature type="compositionally biased region" description="Basic residues" evidence="1">
    <location>
        <begin position="286"/>
        <end position="298"/>
    </location>
</feature>
<keyword evidence="2" id="KW-1185">Reference proteome</keyword>
<feature type="region of interest" description="Disordered" evidence="1">
    <location>
        <begin position="478"/>
        <end position="597"/>
    </location>
</feature>
<feature type="region of interest" description="Disordered" evidence="1">
    <location>
        <begin position="44"/>
        <end position="68"/>
    </location>
</feature>
<feature type="compositionally biased region" description="Basic and acidic residues" evidence="1">
    <location>
        <begin position="547"/>
        <end position="574"/>
    </location>
</feature>
<accession>A0A0N5A080</accession>
<feature type="region of interest" description="Disordered" evidence="1">
    <location>
        <begin position="151"/>
        <end position="194"/>
    </location>
</feature>
<dbReference type="AlphaFoldDB" id="A0A0N5A080"/>
<feature type="region of interest" description="Disordered" evidence="1">
    <location>
        <begin position="734"/>
        <end position="824"/>
    </location>
</feature>
<reference evidence="3" key="1">
    <citation type="submission" date="2017-02" db="UniProtKB">
        <authorList>
            <consortium name="WormBaseParasite"/>
        </authorList>
    </citation>
    <scope>IDENTIFICATION</scope>
</reference>
<sequence length="1133" mass="119224">MAGGAQASVEAGDRQGPILEHGQRQVVRPVMLGRLHRIAPLANQRRAHAQRRHQTLRPGPGRDDDAISIDDCSVRQGDLGGVGHRPDGGRIGVDRLPAFVGEGGQQGVAHRLRFADLAGAGEPDSACRALTQDGVIGGQFLSLHHAEARPARARGAPAGQPAPGRFRRGPDHRMAGRPDQSVWRLGQGGQTHPGADRIIQQMRQNLGPVSDGRRAGRRQEPQRPWPPQGRIARTKVQRPAKGEQPPHGAPEGRGRGHGLALLGGDMADVAEGGAASRVAPVDQRGLKTRRLKPKRRRRPDQPPADDCPAPGCRHAAAPSANGSSRLCDGSGAVALAPVRQAGVVAEGDQAEPGAALTAKRAMFGVDEGLDLGRQDARFQPVAGAALDFQSDGLGAGQKSDLGRRFDAALGDDQRAAVRDAIGAQNAAEAQPDKRRRLIVDRQHAALGKAGRRQRIGAFFLFPGQDVARRTRPSAWISAPVSRSDGCQSSPLPSGRAERRPLPADGHAGAGLHEADPGRPGAADRLYRRLHPGRGDRRAHRVAPAGARRSDGGRRGPADRRRPLRHDQSEPDARRGRSALPGRKHVPDRRRGPCAHGRPDELRHRALCAFADHAQPDGHEPHGGLPDHDGRLRLPDAGVEPALHQEPAHRSAAGAGHGHRGDTGSAAGRLRHHLPAADRPALGRGGGGALRRRQSVDDRPEDPSGARSGRTGLRLLRARLAISLARRPVRTLHVDRTGCAAGGRPPDGAPSPGWRATPPARPAPAGQGLHAGESLRRSGQPPGRPDGSARPARSRLRGSCRAPPPSGGRTGCGLQAEMRPCGSSSRKGWADDLEARPEGILAVHPDGVEAGGDGRTLDRGHDRLVVAHRGLGFDAADEPAADVAFVDEGVADLQPPLGVQMSQPRRGAGAAGAAVDGLVAIEDGVAAVGALTLGLVGPQHVADPVDRGFVRVHRVEGRPHPFAHQTAQFDDAAGAQIVQARVGALRLDDGVVVAAVGHVDAQRAEARHVDLDAFRRQIGGDIADAHRGHLVALSLIGDVQNARRDLDLQPARRARPDQAVFQPEGDHADRPVAAHGQAAAGLDEQDARVCIRQGRRIQEAAAHHVVAARLETQGGADPVVTAQEVEPTLGHAGP</sequence>
<proteinExistence type="predicted"/>
<feature type="compositionally biased region" description="Basic and acidic residues" evidence="1">
    <location>
        <begin position="211"/>
        <end position="221"/>
    </location>
</feature>
<protein>
    <submittedName>
        <fullName evidence="3">LigA</fullName>
    </submittedName>
</protein>
<dbReference type="Proteomes" id="UP000038045">
    <property type="component" value="Unplaced"/>
</dbReference>
<feature type="region of interest" description="Disordered" evidence="1">
    <location>
        <begin position="207"/>
        <end position="261"/>
    </location>
</feature>
<organism evidence="2 3">
    <name type="scientific">Parastrongyloides trichosuri</name>
    <name type="common">Possum-specific nematode worm</name>
    <dbReference type="NCBI Taxonomy" id="131310"/>
    <lineage>
        <taxon>Eukaryota</taxon>
        <taxon>Metazoa</taxon>
        <taxon>Ecdysozoa</taxon>
        <taxon>Nematoda</taxon>
        <taxon>Chromadorea</taxon>
        <taxon>Rhabditida</taxon>
        <taxon>Tylenchina</taxon>
        <taxon>Panagrolaimomorpha</taxon>
        <taxon>Strongyloidoidea</taxon>
        <taxon>Strongyloididae</taxon>
        <taxon>Parastrongyloides</taxon>
    </lineage>
</organism>
<feature type="compositionally biased region" description="Low complexity" evidence="1">
    <location>
        <begin position="304"/>
        <end position="313"/>
    </location>
</feature>
<evidence type="ECO:0000256" key="1">
    <source>
        <dbReference type="SAM" id="MobiDB-lite"/>
    </source>
</evidence>
<feature type="compositionally biased region" description="Basic residues" evidence="1">
    <location>
        <begin position="45"/>
        <end position="55"/>
    </location>
</feature>
<dbReference type="WBParaSite" id="PTRK_0001474200.1">
    <property type="protein sequence ID" value="PTRK_0001474200.1"/>
    <property type="gene ID" value="PTRK_0001474200"/>
</dbReference>